<keyword evidence="7" id="KW-0256">Endoplasmic reticulum</keyword>
<dbReference type="Pfam" id="PF04101">
    <property type="entry name" value="Glyco_tran_28_C"/>
    <property type="match status" value="1"/>
</dbReference>
<accession>A0A0G4G700</accession>
<dbReference type="SUPFAM" id="SSF53756">
    <property type="entry name" value="UDP-Glycosyltransferase/glycogen phosphorylase"/>
    <property type="match status" value="1"/>
</dbReference>
<dbReference type="Proteomes" id="UP000041254">
    <property type="component" value="Unassembled WGS sequence"/>
</dbReference>
<evidence type="ECO:0000256" key="6">
    <source>
        <dbReference type="ARBA" id="ARBA00022679"/>
    </source>
</evidence>
<dbReference type="InterPro" id="IPR039042">
    <property type="entry name" value="Alg13-like"/>
</dbReference>
<dbReference type="OrthoDB" id="20273at2759"/>
<evidence type="ECO:0000313" key="10">
    <source>
        <dbReference type="Proteomes" id="UP000041254"/>
    </source>
</evidence>
<keyword evidence="5" id="KW-0328">Glycosyltransferase</keyword>
<proteinExistence type="inferred from homology"/>
<comment type="similarity">
    <text evidence="2">Belongs to the glycosyltransferase 28 family.</text>
</comment>
<dbReference type="GO" id="GO:0005783">
    <property type="term" value="C:endoplasmic reticulum"/>
    <property type="evidence" value="ECO:0007669"/>
    <property type="project" value="UniProtKB-SubCell"/>
</dbReference>
<dbReference type="OMA" id="QYKFRPN"/>
<evidence type="ECO:0000256" key="1">
    <source>
        <dbReference type="ARBA" id="ARBA00004240"/>
    </source>
</evidence>
<dbReference type="GO" id="GO:0006488">
    <property type="term" value="P:dolichol-linked oligosaccharide biosynthetic process"/>
    <property type="evidence" value="ECO:0007669"/>
    <property type="project" value="InterPro"/>
</dbReference>
<sequence length="183" mass="20228">MAERPGPTKRLFLTVGTTSFDRLVDAVDQITFLDKLAALGFSRFIMQIGKGEREPRVASHAGVSVEWFRFKPTLDDEIRAADLIISHAGAGSILEALRAQKRLLVVINDALMDNHQTEVAEAMHDDNYLTTATSPAPDVLLTKVEEALVRPLDPYPPCDRSKFYEAIQRHTGVPPVGSDDTQD</sequence>
<evidence type="ECO:0000256" key="3">
    <source>
        <dbReference type="ARBA" id="ARBA00012614"/>
    </source>
</evidence>
<evidence type="ECO:0000256" key="4">
    <source>
        <dbReference type="ARBA" id="ARBA00017468"/>
    </source>
</evidence>
<evidence type="ECO:0000259" key="8">
    <source>
        <dbReference type="Pfam" id="PF04101"/>
    </source>
</evidence>
<evidence type="ECO:0000313" key="9">
    <source>
        <dbReference type="EMBL" id="CEM24395.1"/>
    </source>
</evidence>
<keyword evidence="10" id="KW-1185">Reference proteome</keyword>
<reference evidence="9 10" key="1">
    <citation type="submission" date="2014-11" db="EMBL/GenBank/DDBJ databases">
        <authorList>
            <person name="Zhu J."/>
            <person name="Qi W."/>
            <person name="Song R."/>
        </authorList>
    </citation>
    <scope>NUCLEOTIDE SEQUENCE [LARGE SCALE GENOMIC DNA]</scope>
</reference>
<name>A0A0G4G700_VITBC</name>
<evidence type="ECO:0000256" key="7">
    <source>
        <dbReference type="ARBA" id="ARBA00022824"/>
    </source>
</evidence>
<dbReference type="InParanoid" id="A0A0G4G700"/>
<evidence type="ECO:0000256" key="2">
    <source>
        <dbReference type="ARBA" id="ARBA00006962"/>
    </source>
</evidence>
<gene>
    <name evidence="9" type="ORF">Vbra_3159</name>
</gene>
<comment type="subcellular location">
    <subcellularLocation>
        <location evidence="1">Endoplasmic reticulum</location>
    </subcellularLocation>
</comment>
<protein>
    <recommendedName>
        <fullName evidence="4">UDP-N-acetylglucosamine transferase subunit ALG13</fullName>
        <ecNumber evidence="3">2.4.1.141</ecNumber>
    </recommendedName>
</protein>
<dbReference type="EC" id="2.4.1.141" evidence="3"/>
<keyword evidence="6" id="KW-0808">Transferase</keyword>
<dbReference type="PANTHER" id="PTHR12867:SF6">
    <property type="entry name" value="N-ACETYLGLUCOSAMINYLDIPHOSPHODOLICHOL N-ACETYLGLUCOSAMINYLTRANSFERASE"/>
    <property type="match status" value="1"/>
</dbReference>
<dbReference type="Gene3D" id="3.40.50.2000">
    <property type="entry name" value="Glycogen Phosphorylase B"/>
    <property type="match status" value="1"/>
</dbReference>
<dbReference type="STRING" id="1169540.A0A0G4G700"/>
<dbReference type="GO" id="GO:0004577">
    <property type="term" value="F:N-acetylglucosaminyldiphosphodolichol N-acetylglucosaminyltransferase activity"/>
    <property type="evidence" value="ECO:0007669"/>
    <property type="project" value="UniProtKB-EC"/>
</dbReference>
<dbReference type="PhylomeDB" id="A0A0G4G700"/>
<feature type="domain" description="Glycosyl transferase family 28 C-terminal" evidence="8">
    <location>
        <begin position="11"/>
        <end position="168"/>
    </location>
</feature>
<dbReference type="PANTHER" id="PTHR12867">
    <property type="entry name" value="GLYCOSYL TRANSFERASE-RELATED"/>
    <property type="match status" value="1"/>
</dbReference>
<organism evidence="9 10">
    <name type="scientific">Vitrella brassicaformis (strain CCMP3155)</name>
    <dbReference type="NCBI Taxonomy" id="1169540"/>
    <lineage>
        <taxon>Eukaryota</taxon>
        <taxon>Sar</taxon>
        <taxon>Alveolata</taxon>
        <taxon>Colpodellida</taxon>
        <taxon>Vitrellaceae</taxon>
        <taxon>Vitrella</taxon>
    </lineage>
</organism>
<dbReference type="InterPro" id="IPR007235">
    <property type="entry name" value="Glyco_trans_28_C"/>
</dbReference>
<dbReference type="VEuPathDB" id="CryptoDB:Vbra_3159"/>
<dbReference type="AlphaFoldDB" id="A0A0G4G700"/>
<evidence type="ECO:0000256" key="5">
    <source>
        <dbReference type="ARBA" id="ARBA00022676"/>
    </source>
</evidence>
<dbReference type="FunCoup" id="A0A0G4G700">
    <property type="interactions" value="93"/>
</dbReference>
<dbReference type="EMBL" id="CDMY01000581">
    <property type="protein sequence ID" value="CEM24395.1"/>
    <property type="molecule type" value="Genomic_DNA"/>
</dbReference>